<name>A0A0D8FT25_9ACTN</name>
<dbReference type="Pfam" id="PF22483">
    <property type="entry name" value="Mu-transpos_C_2"/>
    <property type="match status" value="1"/>
</dbReference>
<gene>
    <name evidence="3" type="ORF">FEAC_19960</name>
</gene>
<keyword evidence="4" id="KW-1185">Reference proteome</keyword>
<feature type="domain" description="HTH IS408-type" evidence="1">
    <location>
        <begin position="4"/>
        <end position="83"/>
    </location>
</feature>
<dbReference type="NCBIfam" id="NF033546">
    <property type="entry name" value="transpos_IS21"/>
    <property type="match status" value="1"/>
</dbReference>
<dbReference type="InterPro" id="IPR017895">
    <property type="entry name" value="HTH_IS408/IS1162_type"/>
</dbReference>
<organism evidence="3 4">
    <name type="scientific">Ferrimicrobium acidiphilum DSM 19497</name>
    <dbReference type="NCBI Taxonomy" id="1121877"/>
    <lineage>
        <taxon>Bacteria</taxon>
        <taxon>Bacillati</taxon>
        <taxon>Actinomycetota</taxon>
        <taxon>Acidimicrobiia</taxon>
        <taxon>Acidimicrobiales</taxon>
        <taxon>Acidimicrobiaceae</taxon>
        <taxon>Ferrimicrobium</taxon>
    </lineage>
</organism>
<dbReference type="RefSeq" id="WP_052566158.1">
    <property type="nucleotide sequence ID" value="NZ_JXUW01000019.1"/>
</dbReference>
<feature type="domain" description="Integrase catalytic" evidence="2">
    <location>
        <begin position="128"/>
        <end position="311"/>
    </location>
</feature>
<dbReference type="Proteomes" id="UP000032336">
    <property type="component" value="Unassembled WGS sequence"/>
</dbReference>
<dbReference type="STRING" id="1121877.FEAC_19960"/>
<protein>
    <submittedName>
        <fullName evidence="3">Integrase core domain protein</fullName>
    </submittedName>
</protein>
<dbReference type="InterPro" id="IPR054353">
    <property type="entry name" value="IstA-like_C"/>
</dbReference>
<dbReference type="GO" id="GO:0015074">
    <property type="term" value="P:DNA integration"/>
    <property type="evidence" value="ECO:0007669"/>
    <property type="project" value="InterPro"/>
</dbReference>
<sequence length="518" mass="58437">MRKIEEVLRLSAQGKSARVISRETGMSRTTVTRYLEKAAEHEIGWPLPAGMDVQALEQLLFAAVETTKSTPVIPNWQEVATEIQAHNHLTLQLLWFEYKERNPNGLSYSRFCARYREWKKINEVVMHFEHRGGEKLFCDFAGDTVPIWDDHTGEVNFAAQLFVSVMGASSYIFAKAFANQKAESWTAGGTAAFEHMGAVPMCVVPDNPKAVVIKPSKYDPVFNESYLEWARHYEVTILPARPRKPRDKAAVEGGVLIVERQILARLRNVRFFSLYELNQAIADLLVDLNAQGFQRREGTRKSVFEAVDRPAMHPLPAMAYEYAEWKRFKVQMNYHVRVLDGYYSVPYDLVGQTLDVRVTRTTVEIFSAGVRIASHRRCERKGQYQTSFAHMPSSHQAQASWTPARILAWARTIGPSTQVVCETIMSGRHYPEQGFNQCRGIFNLASKVYTPERVEAACERAIAIHSPLYKSVVSILKNGLDAVALTPPAGPPPIEHPNIRGTEYYKALLAGGQESVTC</sequence>
<accession>A0A0D8FT25</accession>
<dbReference type="PROSITE" id="PS50994">
    <property type="entry name" value="INTEGRASE"/>
    <property type="match status" value="1"/>
</dbReference>
<dbReference type="AlphaFoldDB" id="A0A0D8FT25"/>
<evidence type="ECO:0000313" key="4">
    <source>
        <dbReference type="Proteomes" id="UP000032336"/>
    </source>
</evidence>
<dbReference type="InterPro" id="IPR001584">
    <property type="entry name" value="Integrase_cat-core"/>
</dbReference>
<comment type="caution">
    <text evidence="3">The sequence shown here is derived from an EMBL/GenBank/DDBJ whole genome shotgun (WGS) entry which is preliminary data.</text>
</comment>
<dbReference type="PROSITE" id="PS50532">
    <property type="entry name" value="HTH_IS408"/>
    <property type="match status" value="1"/>
</dbReference>
<dbReference type="PANTHER" id="PTHR35004">
    <property type="entry name" value="TRANSPOSASE RV3428C-RELATED"/>
    <property type="match status" value="1"/>
</dbReference>
<evidence type="ECO:0000259" key="1">
    <source>
        <dbReference type="PROSITE" id="PS50532"/>
    </source>
</evidence>
<dbReference type="Gene3D" id="1.10.10.60">
    <property type="entry name" value="Homeodomain-like"/>
    <property type="match status" value="1"/>
</dbReference>
<dbReference type="PANTHER" id="PTHR35004:SF8">
    <property type="entry name" value="TRANSPOSASE RV3428C-RELATED"/>
    <property type="match status" value="1"/>
</dbReference>
<dbReference type="EMBL" id="JXUW01000019">
    <property type="protein sequence ID" value="KJE76261.1"/>
    <property type="molecule type" value="Genomic_DNA"/>
</dbReference>
<reference evidence="3 4" key="1">
    <citation type="submission" date="2015-01" db="EMBL/GenBank/DDBJ databases">
        <title>Draft genome of the acidophilic iron oxidizer Ferrimicrobium acidiphilum strain T23.</title>
        <authorList>
            <person name="Poehlein A."/>
            <person name="Eisen S."/>
            <person name="Schloemann M."/>
            <person name="Johnson B.D."/>
            <person name="Daniel R."/>
            <person name="Muehling M."/>
        </authorList>
    </citation>
    <scope>NUCLEOTIDE SEQUENCE [LARGE SCALE GENOMIC DNA]</scope>
    <source>
        <strain evidence="3 4">T23</strain>
    </source>
</reference>
<evidence type="ECO:0000313" key="3">
    <source>
        <dbReference type="EMBL" id="KJE76261.1"/>
    </source>
</evidence>
<dbReference type="GeneID" id="78373105"/>
<evidence type="ECO:0000259" key="2">
    <source>
        <dbReference type="PROSITE" id="PS50994"/>
    </source>
</evidence>
<proteinExistence type="predicted"/>